<evidence type="ECO:0000256" key="5">
    <source>
        <dbReference type="SAM" id="Phobius"/>
    </source>
</evidence>
<feature type="transmembrane region" description="Helical" evidence="5">
    <location>
        <begin position="115"/>
        <end position="136"/>
    </location>
</feature>
<name>A0A9Q1BC08_HOLLE</name>
<dbReference type="OrthoDB" id="306876at2759"/>
<evidence type="ECO:0000256" key="2">
    <source>
        <dbReference type="ARBA" id="ARBA00022692"/>
    </source>
</evidence>
<feature type="transmembrane region" description="Helical" evidence="5">
    <location>
        <begin position="267"/>
        <end position="288"/>
    </location>
</feature>
<feature type="domain" description="EamA" evidence="6">
    <location>
        <begin position="26"/>
        <end position="159"/>
    </location>
</feature>
<accession>A0A9Q1BC08</accession>
<dbReference type="PANTHER" id="PTHR22911:SF6">
    <property type="entry name" value="SOLUTE CARRIER FAMILY 35 MEMBER G1"/>
    <property type="match status" value="1"/>
</dbReference>
<feature type="transmembrane region" description="Helical" evidence="5">
    <location>
        <begin position="90"/>
        <end position="109"/>
    </location>
</feature>
<dbReference type="SUPFAM" id="SSF103481">
    <property type="entry name" value="Multidrug resistance efflux transporter EmrE"/>
    <property type="match status" value="2"/>
</dbReference>
<feature type="transmembrane region" description="Helical" evidence="5">
    <location>
        <begin position="210"/>
        <end position="227"/>
    </location>
</feature>
<evidence type="ECO:0000256" key="1">
    <source>
        <dbReference type="ARBA" id="ARBA00004141"/>
    </source>
</evidence>
<dbReference type="AlphaFoldDB" id="A0A9Q1BC08"/>
<dbReference type="InterPro" id="IPR000620">
    <property type="entry name" value="EamA_dom"/>
</dbReference>
<evidence type="ECO:0000313" key="7">
    <source>
        <dbReference type="EMBL" id="KAJ8019953.1"/>
    </source>
</evidence>
<keyword evidence="3 5" id="KW-1133">Transmembrane helix</keyword>
<gene>
    <name evidence="7" type="ORF">HOLleu_41745</name>
</gene>
<feature type="domain" description="EamA" evidence="6">
    <location>
        <begin position="180"/>
        <end position="311"/>
    </location>
</feature>
<keyword evidence="4 5" id="KW-0472">Membrane</keyword>
<dbReference type="PANTHER" id="PTHR22911">
    <property type="entry name" value="ACYL-MALONYL CONDENSING ENZYME-RELATED"/>
    <property type="match status" value="1"/>
</dbReference>
<dbReference type="GO" id="GO:0016020">
    <property type="term" value="C:membrane"/>
    <property type="evidence" value="ECO:0007669"/>
    <property type="project" value="UniProtKB-SubCell"/>
</dbReference>
<proteinExistence type="predicted"/>
<dbReference type="Gene3D" id="1.10.3730.20">
    <property type="match status" value="1"/>
</dbReference>
<feature type="transmembrane region" description="Helical" evidence="5">
    <location>
        <begin position="58"/>
        <end position="78"/>
    </location>
</feature>
<dbReference type="Proteomes" id="UP001152320">
    <property type="component" value="Chromosome 23"/>
</dbReference>
<evidence type="ECO:0000256" key="4">
    <source>
        <dbReference type="ARBA" id="ARBA00023136"/>
    </source>
</evidence>
<feature type="transmembrane region" description="Helical" evidence="5">
    <location>
        <begin position="239"/>
        <end position="260"/>
    </location>
</feature>
<evidence type="ECO:0000259" key="6">
    <source>
        <dbReference type="Pfam" id="PF00892"/>
    </source>
</evidence>
<sequence>MEESRGDAGNHGNYLTFSGRFLYRHRGLLVAFLVACGSALVSILVAYLQGAIGPSHIALTRGILNSFFCITISIYKGSRMRPSSFQEFKYLSLLGFLGATGLWTMYYAYQNMPTGDVAAIVYGYIAFTALFGRIFLKEPFGCFEMVLVGITIGGVVLIMRPPLLFGGTESGQKTHVIPGLAAFTTCVVAALQTVILRALGKQNTDPIKSVLYSALSLTFIAVLSMSIEQKWSVPGCTLTRLLAVAIAVISFVMYWGFTYALTIENALFISVITVSEVYLVFFADVLLFGTKVEWLSVAGILMIVVSSLVTSFRKIYSQRKQKEKPDRQLVNKESDILMTENRDNDVKECKHLENNDTTKCDV</sequence>
<keyword evidence="2 5" id="KW-0812">Transmembrane</keyword>
<dbReference type="InterPro" id="IPR037185">
    <property type="entry name" value="EmrE-like"/>
</dbReference>
<feature type="transmembrane region" description="Helical" evidence="5">
    <location>
        <begin position="175"/>
        <end position="198"/>
    </location>
</feature>
<dbReference type="EMBL" id="JAIZAY010000023">
    <property type="protein sequence ID" value="KAJ8019953.1"/>
    <property type="molecule type" value="Genomic_DNA"/>
</dbReference>
<comment type="caution">
    <text evidence="7">The sequence shown here is derived from an EMBL/GenBank/DDBJ whole genome shotgun (WGS) entry which is preliminary data.</text>
</comment>
<feature type="transmembrane region" description="Helical" evidence="5">
    <location>
        <begin position="28"/>
        <end position="52"/>
    </location>
</feature>
<keyword evidence="8" id="KW-1185">Reference proteome</keyword>
<feature type="transmembrane region" description="Helical" evidence="5">
    <location>
        <begin position="143"/>
        <end position="163"/>
    </location>
</feature>
<comment type="subcellular location">
    <subcellularLocation>
        <location evidence="1">Membrane</location>
        <topology evidence="1">Multi-pass membrane protein</topology>
    </subcellularLocation>
</comment>
<evidence type="ECO:0000256" key="3">
    <source>
        <dbReference type="ARBA" id="ARBA00022989"/>
    </source>
</evidence>
<evidence type="ECO:0000313" key="8">
    <source>
        <dbReference type="Proteomes" id="UP001152320"/>
    </source>
</evidence>
<protein>
    <submittedName>
        <fullName evidence="7">Solute carrier family 35 member G1</fullName>
    </submittedName>
</protein>
<feature type="transmembrane region" description="Helical" evidence="5">
    <location>
        <begin position="294"/>
        <end position="312"/>
    </location>
</feature>
<organism evidence="7 8">
    <name type="scientific">Holothuria leucospilota</name>
    <name type="common">Black long sea cucumber</name>
    <name type="synonym">Mertensiothuria leucospilota</name>
    <dbReference type="NCBI Taxonomy" id="206669"/>
    <lineage>
        <taxon>Eukaryota</taxon>
        <taxon>Metazoa</taxon>
        <taxon>Echinodermata</taxon>
        <taxon>Eleutherozoa</taxon>
        <taxon>Echinozoa</taxon>
        <taxon>Holothuroidea</taxon>
        <taxon>Aspidochirotacea</taxon>
        <taxon>Aspidochirotida</taxon>
        <taxon>Holothuriidae</taxon>
        <taxon>Holothuria</taxon>
    </lineage>
</organism>
<reference evidence="7" key="1">
    <citation type="submission" date="2021-10" db="EMBL/GenBank/DDBJ databases">
        <title>Tropical sea cucumber genome reveals ecological adaptation and Cuvierian tubules defense mechanism.</title>
        <authorList>
            <person name="Chen T."/>
        </authorList>
    </citation>
    <scope>NUCLEOTIDE SEQUENCE</scope>
    <source>
        <strain evidence="7">Nanhai2018</strain>
        <tissue evidence="7">Muscle</tissue>
    </source>
</reference>
<dbReference type="Pfam" id="PF00892">
    <property type="entry name" value="EamA"/>
    <property type="match status" value="2"/>
</dbReference>